<sequence>MLGLITELRGGMRSRPLDAPSTFQIVSMLHGDTESKSRSCTQCANPQPPRPSLHHPSHLEEEALGGLPLLLVLHGKSLEPLDPGPAGRRSRGAGKPWSRQF</sequence>
<feature type="region of interest" description="Disordered" evidence="1">
    <location>
        <begin position="33"/>
        <end position="57"/>
    </location>
</feature>
<organism evidence="2 3">
    <name type="scientific">Panicum virgatum</name>
    <name type="common">Blackwell switchgrass</name>
    <dbReference type="NCBI Taxonomy" id="38727"/>
    <lineage>
        <taxon>Eukaryota</taxon>
        <taxon>Viridiplantae</taxon>
        <taxon>Streptophyta</taxon>
        <taxon>Embryophyta</taxon>
        <taxon>Tracheophyta</taxon>
        <taxon>Spermatophyta</taxon>
        <taxon>Magnoliopsida</taxon>
        <taxon>Liliopsida</taxon>
        <taxon>Poales</taxon>
        <taxon>Poaceae</taxon>
        <taxon>PACMAD clade</taxon>
        <taxon>Panicoideae</taxon>
        <taxon>Panicodae</taxon>
        <taxon>Paniceae</taxon>
        <taxon>Panicinae</taxon>
        <taxon>Panicum</taxon>
        <taxon>Panicum sect. Hiantes</taxon>
    </lineage>
</organism>
<accession>A0A8T0MW80</accession>
<protein>
    <submittedName>
        <fullName evidence="2">Uncharacterized protein</fullName>
    </submittedName>
</protein>
<reference evidence="2" key="1">
    <citation type="submission" date="2020-05" db="EMBL/GenBank/DDBJ databases">
        <title>WGS assembly of Panicum virgatum.</title>
        <authorList>
            <person name="Lovell J.T."/>
            <person name="Jenkins J."/>
            <person name="Shu S."/>
            <person name="Juenger T.E."/>
            <person name="Schmutz J."/>
        </authorList>
    </citation>
    <scope>NUCLEOTIDE SEQUENCE</scope>
    <source>
        <strain evidence="2">AP13</strain>
    </source>
</reference>
<proteinExistence type="predicted"/>
<evidence type="ECO:0000313" key="2">
    <source>
        <dbReference type="EMBL" id="KAG2541235.1"/>
    </source>
</evidence>
<gene>
    <name evidence="2" type="ORF">PVAP13_9NG611142</name>
</gene>
<keyword evidence="3" id="KW-1185">Reference proteome</keyword>
<feature type="region of interest" description="Disordered" evidence="1">
    <location>
        <begin position="77"/>
        <end position="101"/>
    </location>
</feature>
<dbReference type="Proteomes" id="UP000823388">
    <property type="component" value="Chromosome 9N"/>
</dbReference>
<dbReference type="EMBL" id="CM029054">
    <property type="protein sequence ID" value="KAG2541235.1"/>
    <property type="molecule type" value="Genomic_DNA"/>
</dbReference>
<evidence type="ECO:0000313" key="3">
    <source>
        <dbReference type="Proteomes" id="UP000823388"/>
    </source>
</evidence>
<evidence type="ECO:0000256" key="1">
    <source>
        <dbReference type="SAM" id="MobiDB-lite"/>
    </source>
</evidence>
<name>A0A8T0MW80_PANVG</name>
<comment type="caution">
    <text evidence="2">The sequence shown here is derived from an EMBL/GenBank/DDBJ whole genome shotgun (WGS) entry which is preliminary data.</text>
</comment>
<dbReference type="AlphaFoldDB" id="A0A8T0MW80"/>